<name>A0A367L0L1_9HYPO</name>
<evidence type="ECO:0000313" key="3">
    <source>
        <dbReference type="EMBL" id="RCI07954.1"/>
    </source>
</evidence>
<accession>A0A367L0L1</accession>
<dbReference type="EMBL" id="LKCN02000022">
    <property type="protein sequence ID" value="RCI07954.1"/>
    <property type="molecule type" value="Genomic_DNA"/>
</dbReference>
<keyword evidence="4" id="KW-1185">Reference proteome</keyword>
<proteinExistence type="predicted"/>
<evidence type="ECO:0000256" key="1">
    <source>
        <dbReference type="SAM" id="MobiDB-lite"/>
    </source>
</evidence>
<organism evidence="3 4">
    <name type="scientific">Ophiocordyceps polyrhachis-furcata BCC 54312</name>
    <dbReference type="NCBI Taxonomy" id="1330021"/>
    <lineage>
        <taxon>Eukaryota</taxon>
        <taxon>Fungi</taxon>
        <taxon>Dikarya</taxon>
        <taxon>Ascomycota</taxon>
        <taxon>Pezizomycotina</taxon>
        <taxon>Sordariomycetes</taxon>
        <taxon>Hypocreomycetidae</taxon>
        <taxon>Hypocreales</taxon>
        <taxon>Ophiocordycipitaceae</taxon>
        <taxon>Ophiocordyceps</taxon>
    </lineage>
</organism>
<reference evidence="3 4" key="1">
    <citation type="journal article" date="2015" name="BMC Genomics">
        <title>Insights from the genome of Ophiocordyceps polyrhachis-furcata to pathogenicity and host specificity in insect fungi.</title>
        <authorList>
            <person name="Wichadakul D."/>
            <person name="Kobmoo N."/>
            <person name="Ingsriswang S."/>
            <person name="Tangphatsornruang S."/>
            <person name="Chantasingh D."/>
            <person name="Luangsa-ard J.J."/>
            <person name="Eurwilaichitr L."/>
        </authorList>
    </citation>
    <scope>NUCLEOTIDE SEQUENCE [LARGE SCALE GENOMIC DNA]</scope>
    <source>
        <strain evidence="3 4">BCC 54312</strain>
    </source>
</reference>
<sequence>MSPIVPYDIFIMKLSLLFCLALAAPGLAGHASDEAQTSGLEKRSFNSFRQWLVGRNKGWDKTPDTPPSEEQKKNLRMPVSADEFCAFHRAMGWFAWQMKRKADDKKQRDDAAEYHQQQLSKGILTMEKLTRLMDNQLRNTPSWSETDQLSATICYPYYASHESAFLNAIQDLAGRFPKVHEWRWPVAHAIDGLQTCREVFLVRRIVHSRWRFNRLINMSLPDPLSNEPTGRARFLHEVMAIRPKQVFRRYLLIKDNCCPYHCFGPFHNARVAWKPFPPTAPTPKIDKTP</sequence>
<feature type="chain" id="PRO_5016925295" evidence="2">
    <location>
        <begin position="24"/>
        <end position="289"/>
    </location>
</feature>
<dbReference type="AlphaFoldDB" id="A0A367L0L1"/>
<feature type="compositionally biased region" description="Basic and acidic residues" evidence="1">
    <location>
        <begin position="57"/>
        <end position="73"/>
    </location>
</feature>
<dbReference type="OrthoDB" id="10443746at2759"/>
<gene>
    <name evidence="3" type="ORF">L249_7851</name>
</gene>
<protein>
    <submittedName>
        <fullName evidence="3">Uncharacterized protein</fullName>
    </submittedName>
</protein>
<evidence type="ECO:0000256" key="2">
    <source>
        <dbReference type="SAM" id="SignalP"/>
    </source>
</evidence>
<feature type="region of interest" description="Disordered" evidence="1">
    <location>
        <begin position="56"/>
        <end position="75"/>
    </location>
</feature>
<comment type="caution">
    <text evidence="3">The sequence shown here is derived from an EMBL/GenBank/DDBJ whole genome shotgun (WGS) entry which is preliminary data.</text>
</comment>
<feature type="signal peptide" evidence="2">
    <location>
        <begin position="1"/>
        <end position="23"/>
    </location>
</feature>
<dbReference type="Proteomes" id="UP000253664">
    <property type="component" value="Unassembled WGS sequence"/>
</dbReference>
<evidence type="ECO:0000313" key="4">
    <source>
        <dbReference type="Proteomes" id="UP000253664"/>
    </source>
</evidence>
<keyword evidence="2" id="KW-0732">Signal</keyword>